<evidence type="ECO:0000313" key="6">
    <source>
        <dbReference type="Proteomes" id="UP001139887"/>
    </source>
</evidence>
<comment type="caution">
    <text evidence="5">The sequence shown here is derived from an EMBL/GenBank/DDBJ whole genome shotgun (WGS) entry which is preliminary data.</text>
</comment>
<feature type="signal peptide" evidence="3">
    <location>
        <begin position="1"/>
        <end position="19"/>
    </location>
</feature>
<dbReference type="SUPFAM" id="SSF48056">
    <property type="entry name" value="Di-copper centre-containing domain"/>
    <property type="match status" value="1"/>
</dbReference>
<sequence>MYIFKRIILTSFIICAAIAAPARKCDQIITRKEVRDLTSEEWNIIADTVAQMQQYGWFSYFSSIHNVYFPVVHGMSQFLPFHRRFVRHFELVAQRFDSRFVLPYWNEFADYRDPAASVVLSDRFLGGNGQGSDLCVMDGIQANWTMHYPQDHCLRRQFNKGDAIKPWFSSEYIDSVIQRSETMAVFRERIENTQHGLVHVSVGGDMSAHHSINDFLFMLHHAFVDRIWTKWQADGHELTFDGPGPNQKNMTLDSRLEFYHDSVESVITLGRGIMCYEYADPESSQPDILSKRSDATQKLLGLPRDVLCKWYPKTCAETPVSSGNSTGKAAWLAQGKQNLLLPMPADVSAEAAALPGFDADAMKLMTDNARQFVAEMNAAGYLPLY</sequence>
<dbReference type="InterPro" id="IPR008922">
    <property type="entry name" value="Di-copper_centre_dom_sf"/>
</dbReference>
<dbReference type="PANTHER" id="PTHR11474:SF126">
    <property type="entry name" value="TYROSINASE-LIKE PROTEIN TYR-1-RELATED"/>
    <property type="match status" value="1"/>
</dbReference>
<dbReference type="Proteomes" id="UP001139887">
    <property type="component" value="Unassembled WGS sequence"/>
</dbReference>
<keyword evidence="1" id="KW-0479">Metal-binding</keyword>
<keyword evidence="2" id="KW-0186">Copper</keyword>
<dbReference type="PROSITE" id="PS00497">
    <property type="entry name" value="TYROSINASE_1"/>
    <property type="match status" value="1"/>
</dbReference>
<feature type="chain" id="PRO_5040893649" description="Tyrosinase copper-binding domain-containing protein" evidence="3">
    <location>
        <begin position="20"/>
        <end position="385"/>
    </location>
</feature>
<dbReference type="Pfam" id="PF00264">
    <property type="entry name" value="Tyrosinase"/>
    <property type="match status" value="1"/>
</dbReference>
<gene>
    <name evidence="5" type="ORF">IWW36_001385</name>
</gene>
<protein>
    <recommendedName>
        <fullName evidence="4">Tyrosinase copper-binding domain-containing protein</fullName>
    </recommendedName>
</protein>
<evidence type="ECO:0000259" key="4">
    <source>
        <dbReference type="PROSITE" id="PS00497"/>
    </source>
</evidence>
<dbReference type="InterPro" id="IPR002227">
    <property type="entry name" value="Tyrosinase_Cu-bd"/>
</dbReference>
<reference evidence="5" key="1">
    <citation type="submission" date="2022-07" db="EMBL/GenBank/DDBJ databases">
        <title>Phylogenomic reconstructions and comparative analyses of Kickxellomycotina fungi.</title>
        <authorList>
            <person name="Reynolds N.K."/>
            <person name="Stajich J.E."/>
            <person name="Barry K."/>
            <person name="Grigoriev I.V."/>
            <person name="Crous P."/>
            <person name="Smith M.E."/>
        </authorList>
    </citation>
    <scope>NUCLEOTIDE SEQUENCE</scope>
    <source>
        <strain evidence="5">NRRL 1566</strain>
    </source>
</reference>
<dbReference type="Gene3D" id="1.10.1280.10">
    <property type="entry name" value="Di-copper center containing domain from catechol oxidase"/>
    <property type="match status" value="1"/>
</dbReference>
<dbReference type="AlphaFoldDB" id="A0A9W8M1M6"/>
<evidence type="ECO:0000313" key="5">
    <source>
        <dbReference type="EMBL" id="KAJ2851134.1"/>
    </source>
</evidence>
<dbReference type="PANTHER" id="PTHR11474">
    <property type="entry name" value="TYROSINASE FAMILY MEMBER"/>
    <property type="match status" value="1"/>
</dbReference>
<dbReference type="GO" id="GO:0046872">
    <property type="term" value="F:metal ion binding"/>
    <property type="evidence" value="ECO:0007669"/>
    <property type="project" value="UniProtKB-KW"/>
</dbReference>
<dbReference type="InterPro" id="IPR050316">
    <property type="entry name" value="Tyrosinase/Hemocyanin"/>
</dbReference>
<evidence type="ECO:0000256" key="3">
    <source>
        <dbReference type="SAM" id="SignalP"/>
    </source>
</evidence>
<accession>A0A9W8M1M6</accession>
<proteinExistence type="predicted"/>
<dbReference type="GO" id="GO:0016491">
    <property type="term" value="F:oxidoreductase activity"/>
    <property type="evidence" value="ECO:0007669"/>
    <property type="project" value="InterPro"/>
</dbReference>
<keyword evidence="6" id="KW-1185">Reference proteome</keyword>
<name>A0A9W8M1M6_9FUNG</name>
<keyword evidence="3" id="KW-0732">Signal</keyword>
<dbReference type="EMBL" id="JANBUW010000017">
    <property type="protein sequence ID" value="KAJ2851134.1"/>
    <property type="molecule type" value="Genomic_DNA"/>
</dbReference>
<dbReference type="OrthoDB" id="6132182at2759"/>
<evidence type="ECO:0000256" key="2">
    <source>
        <dbReference type="ARBA" id="ARBA00023008"/>
    </source>
</evidence>
<evidence type="ECO:0000256" key="1">
    <source>
        <dbReference type="ARBA" id="ARBA00022723"/>
    </source>
</evidence>
<feature type="domain" description="Tyrosinase copper-binding" evidence="4">
    <location>
        <begin position="73"/>
        <end position="90"/>
    </location>
</feature>
<dbReference type="PRINTS" id="PR00092">
    <property type="entry name" value="TYROSINASE"/>
</dbReference>
<organism evidence="5 6">
    <name type="scientific">Coemansia brasiliensis</name>
    <dbReference type="NCBI Taxonomy" id="2650707"/>
    <lineage>
        <taxon>Eukaryota</taxon>
        <taxon>Fungi</taxon>
        <taxon>Fungi incertae sedis</taxon>
        <taxon>Zoopagomycota</taxon>
        <taxon>Kickxellomycotina</taxon>
        <taxon>Kickxellomycetes</taxon>
        <taxon>Kickxellales</taxon>
        <taxon>Kickxellaceae</taxon>
        <taxon>Coemansia</taxon>
    </lineage>
</organism>